<evidence type="ECO:0000256" key="3">
    <source>
        <dbReference type="ARBA" id="ARBA00022448"/>
    </source>
</evidence>
<evidence type="ECO:0000256" key="12">
    <source>
        <dbReference type="SAM" id="Phobius"/>
    </source>
</evidence>
<keyword evidence="9 12" id="KW-0472">Membrane</keyword>
<dbReference type="GO" id="GO:0006814">
    <property type="term" value="P:sodium ion transport"/>
    <property type="evidence" value="ECO:0007669"/>
    <property type="project" value="UniProtKB-KW"/>
</dbReference>
<dbReference type="Proteomes" id="UP000677054">
    <property type="component" value="Unassembled WGS sequence"/>
</dbReference>
<evidence type="ECO:0000256" key="11">
    <source>
        <dbReference type="RuleBase" id="RU362091"/>
    </source>
</evidence>
<keyword evidence="5 12" id="KW-0812">Transmembrane</keyword>
<feature type="transmembrane region" description="Helical" evidence="12">
    <location>
        <begin position="370"/>
        <end position="393"/>
    </location>
</feature>
<evidence type="ECO:0008006" key="15">
    <source>
        <dbReference type="Google" id="ProtNLM"/>
    </source>
</evidence>
<keyword evidence="8" id="KW-0406">Ion transport</keyword>
<dbReference type="Gene3D" id="1.20.1730.10">
    <property type="entry name" value="Sodium/glucose cotransporter"/>
    <property type="match status" value="2"/>
</dbReference>
<feature type="transmembrane region" description="Helical" evidence="12">
    <location>
        <begin position="399"/>
        <end position="427"/>
    </location>
</feature>
<keyword evidence="10" id="KW-0739">Sodium transport</keyword>
<dbReference type="Pfam" id="PF00474">
    <property type="entry name" value="SSF"/>
    <property type="match status" value="1"/>
</dbReference>
<proteinExistence type="inferred from homology"/>
<feature type="transmembrane region" description="Helical" evidence="12">
    <location>
        <begin position="62"/>
        <end position="81"/>
    </location>
</feature>
<feature type="transmembrane region" description="Helical" evidence="12">
    <location>
        <begin position="213"/>
        <end position="236"/>
    </location>
</feature>
<organism evidence="13">
    <name type="scientific">Darwinula stevensoni</name>
    <dbReference type="NCBI Taxonomy" id="69355"/>
    <lineage>
        <taxon>Eukaryota</taxon>
        <taxon>Metazoa</taxon>
        <taxon>Ecdysozoa</taxon>
        <taxon>Arthropoda</taxon>
        <taxon>Crustacea</taxon>
        <taxon>Oligostraca</taxon>
        <taxon>Ostracoda</taxon>
        <taxon>Podocopa</taxon>
        <taxon>Podocopida</taxon>
        <taxon>Darwinulocopina</taxon>
        <taxon>Darwinuloidea</taxon>
        <taxon>Darwinulidae</taxon>
        <taxon>Darwinula</taxon>
    </lineage>
</organism>
<evidence type="ECO:0000256" key="9">
    <source>
        <dbReference type="ARBA" id="ARBA00023136"/>
    </source>
</evidence>
<dbReference type="PANTHER" id="PTHR42985:SF40">
    <property type="entry name" value="LD47995P-RELATED"/>
    <property type="match status" value="1"/>
</dbReference>
<keyword evidence="4" id="KW-1003">Cell membrane</keyword>
<reference evidence="13" key="1">
    <citation type="submission" date="2020-11" db="EMBL/GenBank/DDBJ databases">
        <authorList>
            <person name="Tran Van P."/>
        </authorList>
    </citation>
    <scope>NUCLEOTIDE SEQUENCE</scope>
</reference>
<evidence type="ECO:0000256" key="2">
    <source>
        <dbReference type="ARBA" id="ARBA00006434"/>
    </source>
</evidence>
<evidence type="ECO:0000256" key="10">
    <source>
        <dbReference type="ARBA" id="ARBA00023201"/>
    </source>
</evidence>
<dbReference type="InterPro" id="IPR001734">
    <property type="entry name" value="Na/solute_symporter"/>
</dbReference>
<comment type="subcellular location">
    <subcellularLocation>
        <location evidence="1">Cell membrane</location>
        <topology evidence="1">Multi-pass membrane protein</topology>
    </subcellularLocation>
</comment>
<evidence type="ECO:0000256" key="7">
    <source>
        <dbReference type="ARBA" id="ARBA00023053"/>
    </source>
</evidence>
<dbReference type="OrthoDB" id="6132759at2759"/>
<dbReference type="GO" id="GO:0005886">
    <property type="term" value="C:plasma membrane"/>
    <property type="evidence" value="ECO:0007669"/>
    <property type="project" value="UniProtKB-SubCell"/>
</dbReference>
<protein>
    <recommendedName>
        <fullName evidence="15">Sodium-dependent multivitamin transporter</fullName>
    </recommendedName>
</protein>
<dbReference type="EMBL" id="CAJPEV010000223">
    <property type="protein sequence ID" value="CAG0882592.1"/>
    <property type="molecule type" value="Genomic_DNA"/>
</dbReference>
<gene>
    <name evidence="13" type="ORF">DSTB1V02_LOCUS2115</name>
</gene>
<keyword evidence="6 12" id="KW-1133">Transmembrane helix</keyword>
<name>A0A7R8X1A7_9CRUS</name>
<evidence type="ECO:0000256" key="5">
    <source>
        <dbReference type="ARBA" id="ARBA00022692"/>
    </source>
</evidence>
<feature type="transmembrane region" description="Helical" evidence="12">
    <location>
        <begin position="317"/>
        <end position="342"/>
    </location>
</feature>
<feature type="transmembrane region" description="Helical" evidence="12">
    <location>
        <begin position="101"/>
        <end position="122"/>
    </location>
</feature>
<keyword evidence="14" id="KW-1185">Reference proteome</keyword>
<evidence type="ECO:0000256" key="8">
    <source>
        <dbReference type="ARBA" id="ARBA00023065"/>
    </source>
</evidence>
<dbReference type="GO" id="GO:0015293">
    <property type="term" value="F:symporter activity"/>
    <property type="evidence" value="ECO:0007669"/>
    <property type="project" value="TreeGrafter"/>
</dbReference>
<evidence type="ECO:0000256" key="6">
    <source>
        <dbReference type="ARBA" id="ARBA00022989"/>
    </source>
</evidence>
<evidence type="ECO:0000313" key="13">
    <source>
        <dbReference type="EMBL" id="CAD7242144.1"/>
    </source>
</evidence>
<evidence type="ECO:0000256" key="1">
    <source>
        <dbReference type="ARBA" id="ARBA00004651"/>
    </source>
</evidence>
<dbReference type="PANTHER" id="PTHR42985">
    <property type="entry name" value="SODIUM-COUPLED MONOCARBOXYLATE TRANSPORTER"/>
    <property type="match status" value="1"/>
</dbReference>
<dbReference type="PROSITE" id="PS50283">
    <property type="entry name" value="NA_SOLUT_SYMP_3"/>
    <property type="match status" value="2"/>
</dbReference>
<dbReference type="InterPro" id="IPR038377">
    <property type="entry name" value="Na/Glc_symporter_sf"/>
</dbReference>
<keyword evidence="3" id="KW-0813">Transport</keyword>
<evidence type="ECO:0000313" key="14">
    <source>
        <dbReference type="Proteomes" id="UP000677054"/>
    </source>
</evidence>
<dbReference type="EMBL" id="LR899740">
    <property type="protein sequence ID" value="CAD7242144.1"/>
    <property type="molecule type" value="Genomic_DNA"/>
</dbReference>
<feature type="transmembrane region" description="Helical" evidence="12">
    <location>
        <begin position="176"/>
        <end position="201"/>
    </location>
</feature>
<dbReference type="AlphaFoldDB" id="A0A7R8X1A7"/>
<sequence length="521" mass="57202">MWIGNTHRKFLISSHPMKRDHISSYQRRPCAELSRRADLTERFPRFLFDYASRMVSKKTLSAVDYVLFFGSLLLTLLVGMYQAWKGRRDSAEEMVVVSKGLSLPPIVLSLAATYISAIILLGTPAEIYANGSTWWTQIFGYAFGTTLAALIFVPVLHSLRLTSLFSYLEMRFESKLMRWTGTLLYLFGTTLYMGVGLYAPVIAVSSVTDFPEWVGIAVCGSMCTVYTAVGGLKAVVWTDALQIFLMLAGVLAVIIYGVVDVGGFQQVWSIAEQYNRTEFFNYEECDPLKAGLIQKKDEIIPFFVMDKLGHLVGLPGVFLACLFAGALSTLSSGMNSVAAVILETIRQTRFGKHLNAKQTATYTKLIVQSLYCGCSPIATGSGLVTMALAFMAGQLGGGIMQMVVTVTAVTSGPTLALFLTAVLFPFVNKHIPSDQSLFFPWLFLNDGYESELQLPCKFEYEKKYVQGAFAGVIASLAMTSWLGFGSYIMGVPGPIPLDSSVRGCDFNVTIKPPPPSPNLDE</sequence>
<comment type="similarity">
    <text evidence="2 11">Belongs to the sodium:solute symporter (SSF) (TC 2.A.21) family.</text>
</comment>
<feature type="transmembrane region" description="Helical" evidence="12">
    <location>
        <begin position="243"/>
        <end position="259"/>
    </location>
</feature>
<accession>A0A7R8X1A7</accession>
<keyword evidence="7" id="KW-0915">Sodium</keyword>
<evidence type="ECO:0000256" key="4">
    <source>
        <dbReference type="ARBA" id="ARBA00022475"/>
    </source>
</evidence>
<feature type="transmembrane region" description="Helical" evidence="12">
    <location>
        <begin position="467"/>
        <end position="489"/>
    </location>
</feature>
<feature type="transmembrane region" description="Helical" evidence="12">
    <location>
        <begin position="134"/>
        <end position="156"/>
    </location>
</feature>
<dbReference type="InterPro" id="IPR051163">
    <property type="entry name" value="Sodium:Solute_Symporter_SSF"/>
</dbReference>